<name>A0A8E2DYP6_9PEZI</name>
<evidence type="ECO:0000256" key="1">
    <source>
        <dbReference type="SAM" id="MobiDB-lite"/>
    </source>
</evidence>
<gene>
    <name evidence="2" type="ORF">K432DRAFT_430161</name>
</gene>
<feature type="region of interest" description="Disordered" evidence="1">
    <location>
        <begin position="1"/>
        <end position="44"/>
    </location>
</feature>
<organism evidence="2 3">
    <name type="scientific">Lepidopterella palustris CBS 459.81</name>
    <dbReference type="NCBI Taxonomy" id="1314670"/>
    <lineage>
        <taxon>Eukaryota</taxon>
        <taxon>Fungi</taxon>
        <taxon>Dikarya</taxon>
        <taxon>Ascomycota</taxon>
        <taxon>Pezizomycotina</taxon>
        <taxon>Dothideomycetes</taxon>
        <taxon>Pleosporomycetidae</taxon>
        <taxon>Mytilinidiales</taxon>
        <taxon>Argynnaceae</taxon>
        <taxon>Lepidopterella</taxon>
    </lineage>
</organism>
<sequence>MGLIKRSLASIKKSREREKNRRQERANLQAKFRNVGRKVPKEDPDFMKPIKSIPKTPVTNAEERRKFIEGRFNMLFQKYVNEARNLKKQPAMELQPIFLYAVIDTVIGNDFHPGNVFNMNESIADIVAAATECPGKDVPKRYFFTDAFRPLNETPWDQYLTLEKFPDDADYHHIRVAIITLRSLYWGDTTALWRKGEKGETRSKAARINSKPIPEGFEEESWLQIIQIWSQLVSANPEGLFKDDLNDKSQGRRDGILVILPDELEGAQGDHEGEQPQVTSVKPVISAKPVAKGNQLAIPASIAEFNHYTWPPRFICWSQNLAKRTDAFYIIPFTNVTQDEDVGRLYVQSKMMADLYEACSISECGQWLLFEVDGKFRYADLKGPGNLVDRFLVLLDGDSKPDGFRFVHPKKANEAEAKKLVEGPLKTFK</sequence>
<dbReference type="EMBL" id="KV745531">
    <property type="protein sequence ID" value="OCK74206.1"/>
    <property type="molecule type" value="Genomic_DNA"/>
</dbReference>
<protein>
    <submittedName>
        <fullName evidence="2">Uncharacterized protein</fullName>
    </submittedName>
</protein>
<evidence type="ECO:0000313" key="2">
    <source>
        <dbReference type="EMBL" id="OCK74206.1"/>
    </source>
</evidence>
<dbReference type="AlphaFoldDB" id="A0A8E2DYP6"/>
<evidence type="ECO:0000313" key="3">
    <source>
        <dbReference type="Proteomes" id="UP000250266"/>
    </source>
</evidence>
<accession>A0A8E2DYP6</accession>
<proteinExistence type="predicted"/>
<dbReference type="Proteomes" id="UP000250266">
    <property type="component" value="Unassembled WGS sequence"/>
</dbReference>
<reference evidence="2 3" key="1">
    <citation type="journal article" date="2016" name="Nat. Commun.">
        <title>Ectomycorrhizal ecology is imprinted in the genome of the dominant symbiotic fungus Cenococcum geophilum.</title>
        <authorList>
            <consortium name="DOE Joint Genome Institute"/>
            <person name="Peter M."/>
            <person name="Kohler A."/>
            <person name="Ohm R.A."/>
            <person name="Kuo A."/>
            <person name="Krutzmann J."/>
            <person name="Morin E."/>
            <person name="Arend M."/>
            <person name="Barry K.W."/>
            <person name="Binder M."/>
            <person name="Choi C."/>
            <person name="Clum A."/>
            <person name="Copeland A."/>
            <person name="Grisel N."/>
            <person name="Haridas S."/>
            <person name="Kipfer T."/>
            <person name="LaButti K."/>
            <person name="Lindquist E."/>
            <person name="Lipzen A."/>
            <person name="Maire R."/>
            <person name="Meier B."/>
            <person name="Mihaltcheva S."/>
            <person name="Molinier V."/>
            <person name="Murat C."/>
            <person name="Poggeler S."/>
            <person name="Quandt C.A."/>
            <person name="Sperisen C."/>
            <person name="Tritt A."/>
            <person name="Tisserant E."/>
            <person name="Crous P.W."/>
            <person name="Henrissat B."/>
            <person name="Nehls U."/>
            <person name="Egli S."/>
            <person name="Spatafora J.W."/>
            <person name="Grigoriev I.V."/>
            <person name="Martin F.M."/>
        </authorList>
    </citation>
    <scope>NUCLEOTIDE SEQUENCE [LARGE SCALE GENOMIC DNA]</scope>
    <source>
        <strain evidence="2 3">CBS 459.81</strain>
    </source>
</reference>
<feature type="compositionally biased region" description="Basic and acidic residues" evidence="1">
    <location>
        <begin position="13"/>
        <end position="25"/>
    </location>
</feature>
<keyword evidence="3" id="KW-1185">Reference proteome</keyword>